<dbReference type="Pfam" id="PF07701">
    <property type="entry name" value="HNOBA"/>
    <property type="match status" value="1"/>
</dbReference>
<dbReference type="PROSITE" id="PS50113">
    <property type="entry name" value="PAC"/>
    <property type="match status" value="3"/>
</dbReference>
<feature type="domain" description="PAS" evidence="9">
    <location>
        <begin position="414"/>
        <end position="459"/>
    </location>
</feature>
<dbReference type="Gene3D" id="3.30.450.20">
    <property type="entry name" value="PAS domain"/>
    <property type="match status" value="3"/>
</dbReference>
<feature type="domain" description="Histidine kinase" evidence="8">
    <location>
        <begin position="558"/>
        <end position="765"/>
    </location>
</feature>
<dbReference type="InterPro" id="IPR042463">
    <property type="entry name" value="HNOB_dom_associated_sf"/>
</dbReference>
<dbReference type="SUPFAM" id="SSF55785">
    <property type="entry name" value="PYP-like sensor domain (PAS domain)"/>
    <property type="match status" value="3"/>
</dbReference>
<evidence type="ECO:0000259" key="8">
    <source>
        <dbReference type="PROSITE" id="PS50109"/>
    </source>
</evidence>
<dbReference type="SMART" id="SM00091">
    <property type="entry name" value="PAS"/>
    <property type="match status" value="3"/>
</dbReference>
<dbReference type="RefSeq" id="WP_187017167.1">
    <property type="nucleotide sequence ID" value="NZ_JACRUK010000004.1"/>
</dbReference>
<keyword evidence="7" id="KW-0175">Coiled coil</keyword>
<dbReference type="Proteomes" id="UP000641454">
    <property type="component" value="Unassembled WGS sequence"/>
</dbReference>
<organism evidence="11 12">
    <name type="scientific">Flavobacterium muglaense</name>
    <dbReference type="NCBI Taxonomy" id="2764716"/>
    <lineage>
        <taxon>Bacteria</taxon>
        <taxon>Pseudomonadati</taxon>
        <taxon>Bacteroidota</taxon>
        <taxon>Flavobacteriia</taxon>
        <taxon>Flavobacteriales</taxon>
        <taxon>Flavobacteriaceae</taxon>
        <taxon>Flavobacterium</taxon>
    </lineage>
</organism>
<dbReference type="Gene3D" id="1.10.287.130">
    <property type="match status" value="1"/>
</dbReference>
<dbReference type="InterPro" id="IPR003661">
    <property type="entry name" value="HisK_dim/P_dom"/>
</dbReference>
<comment type="catalytic activity">
    <reaction evidence="1">
        <text>ATP + protein L-histidine = ADP + protein N-phospho-L-histidine.</text>
        <dbReference type="EC" id="2.7.13.3"/>
    </reaction>
</comment>
<protein>
    <submittedName>
        <fullName evidence="11">PAS domain S-box protein</fullName>
    </submittedName>
</protein>
<sequence length="765" mass="87115">MKNLKFNFNEDSFNKLFPFYILIDTDLKIKGFGKSLAKTLPSIKLNDNFNSVFDVKRPQLTTASFDDLSAICNQLVLLSNTSDTVDLRGQFQDYEGAILFVGSPWFVSMEQVKEKQLTMHDFAFHDPLFDLLHVLKNQEITTKELKELVGKINNQKKDLKSDQEELNRLSLVASANENGILFTKPNGVIFWCNDAYLKLTGFSKEEVIGNTPIKLGKCDETPQEELLKMIVPFVNGEAFNVEHLHRRKEGKSFWVTTKAQPIVDENGKVEQYFAMIEDATEKKRHEAVLRNEREKYSNIIANMNLGLIEVDQDEKIILANNSFCQISGYDLEELIGKKASSLLLTDEGMQIVKDKNELRGKGITDSYEVQVKNKEGAIRHWLISGAPNYDSNGKVIGSIGIHLDITEQKEQEDKLYLLSLIAEKNINAVVISDIHGKIEWVNSSFEKMSGYSKEDLIGKKPGHILQGEDTDPETIKYLSHQISKGQPFACEIVNYSKKGVKYWVKIQGQALYNKRGEVVRFFAIEENITSKKLLEEQREELVDSLAKTNKELEDYAQIVSHDLKSPLRSMHSLISWIKEDNDKAFSEQTLKYFSMMENKVEKMDHLIEGILTYSKIDKENIALEKVDTHNIIETIIEIIHIPEHITVKIVNSLPVINADRYRVQQLFQNLIGNAVNYIERAVGLVEVSCEEHATDYVFAIKDNGVGIAKKNHEKIFDTFQSFTTSEHSTGLGLSIVKKIVATYKGKIWIESEEGVGTTFFIKLNK</sequence>
<dbReference type="GO" id="GO:0000166">
    <property type="term" value="F:nucleotide binding"/>
    <property type="evidence" value="ECO:0007669"/>
    <property type="project" value="UniProtKB-KW"/>
</dbReference>
<evidence type="ECO:0000256" key="6">
    <source>
        <dbReference type="ARBA" id="ARBA00023293"/>
    </source>
</evidence>
<dbReference type="AlphaFoldDB" id="A0A923SEE6"/>
<dbReference type="PROSITE" id="PS50112">
    <property type="entry name" value="PAS"/>
    <property type="match status" value="3"/>
</dbReference>
<evidence type="ECO:0000313" key="12">
    <source>
        <dbReference type="Proteomes" id="UP000641454"/>
    </source>
</evidence>
<dbReference type="InterPro" id="IPR036890">
    <property type="entry name" value="HATPase_C_sf"/>
</dbReference>
<evidence type="ECO:0000259" key="10">
    <source>
        <dbReference type="PROSITE" id="PS50113"/>
    </source>
</evidence>
<proteinExistence type="predicted"/>
<dbReference type="SMART" id="SM00388">
    <property type="entry name" value="HisKA"/>
    <property type="match status" value="1"/>
</dbReference>
<dbReference type="Pfam" id="PF00512">
    <property type="entry name" value="HisKA"/>
    <property type="match status" value="1"/>
</dbReference>
<dbReference type="InterPro" id="IPR036097">
    <property type="entry name" value="HisK_dim/P_sf"/>
</dbReference>
<dbReference type="PROSITE" id="PS50109">
    <property type="entry name" value="HIS_KIN"/>
    <property type="match status" value="1"/>
</dbReference>
<evidence type="ECO:0000256" key="1">
    <source>
        <dbReference type="ARBA" id="ARBA00000085"/>
    </source>
</evidence>
<feature type="coiled-coil region" evidence="7">
    <location>
        <begin position="531"/>
        <end position="558"/>
    </location>
</feature>
<dbReference type="Gene3D" id="3.30.450.260">
    <property type="entry name" value="Haem NO binding associated domain"/>
    <property type="match status" value="1"/>
</dbReference>
<dbReference type="InterPro" id="IPR052162">
    <property type="entry name" value="Sensor_kinase/Photoreceptor"/>
</dbReference>
<dbReference type="InterPro" id="IPR000014">
    <property type="entry name" value="PAS"/>
</dbReference>
<dbReference type="PANTHER" id="PTHR43304:SF1">
    <property type="entry name" value="PAC DOMAIN-CONTAINING PROTEIN"/>
    <property type="match status" value="1"/>
</dbReference>
<dbReference type="SMART" id="SM00086">
    <property type="entry name" value="PAC"/>
    <property type="match status" value="3"/>
</dbReference>
<feature type="coiled-coil region" evidence="7">
    <location>
        <begin position="142"/>
        <end position="172"/>
    </location>
</feature>
<keyword evidence="5" id="KW-0418">Kinase</keyword>
<feature type="domain" description="PAS" evidence="9">
    <location>
        <begin position="165"/>
        <end position="213"/>
    </location>
</feature>
<keyword evidence="3" id="KW-0808">Transferase</keyword>
<dbReference type="SUPFAM" id="SSF47384">
    <property type="entry name" value="Homodimeric domain of signal transducing histidine kinase"/>
    <property type="match status" value="1"/>
</dbReference>
<keyword evidence="6" id="KW-0141">cGMP biosynthesis</keyword>
<dbReference type="GO" id="GO:0004383">
    <property type="term" value="F:guanylate cyclase activity"/>
    <property type="evidence" value="ECO:0007669"/>
    <property type="project" value="InterPro"/>
</dbReference>
<comment type="caution">
    <text evidence="11">The sequence shown here is derived from an EMBL/GenBank/DDBJ whole genome shotgun (WGS) entry which is preliminary data.</text>
</comment>
<evidence type="ECO:0000256" key="4">
    <source>
        <dbReference type="ARBA" id="ARBA00022741"/>
    </source>
</evidence>
<dbReference type="PANTHER" id="PTHR43304">
    <property type="entry name" value="PHYTOCHROME-LIKE PROTEIN CPH1"/>
    <property type="match status" value="1"/>
</dbReference>
<dbReference type="InterPro" id="IPR004358">
    <property type="entry name" value="Sig_transdc_His_kin-like_C"/>
</dbReference>
<dbReference type="Pfam" id="PF02518">
    <property type="entry name" value="HATPase_c"/>
    <property type="match status" value="1"/>
</dbReference>
<evidence type="ECO:0000256" key="3">
    <source>
        <dbReference type="ARBA" id="ARBA00022679"/>
    </source>
</evidence>
<evidence type="ECO:0000313" key="11">
    <source>
        <dbReference type="EMBL" id="MBC5843477.1"/>
    </source>
</evidence>
<dbReference type="SUPFAM" id="SSF55874">
    <property type="entry name" value="ATPase domain of HSP90 chaperone/DNA topoisomerase II/histidine kinase"/>
    <property type="match status" value="1"/>
</dbReference>
<evidence type="ECO:0000256" key="2">
    <source>
        <dbReference type="ARBA" id="ARBA00022553"/>
    </source>
</evidence>
<reference evidence="11 12" key="1">
    <citation type="submission" date="2020-08" db="EMBL/GenBank/DDBJ databases">
        <title>Description of novel Flavobacterium F-392 isolate.</title>
        <authorList>
            <person name="Saticioglu I.B."/>
            <person name="Duman M."/>
            <person name="Altun S."/>
        </authorList>
    </citation>
    <scope>NUCLEOTIDE SEQUENCE [LARGE SCALE GENOMIC DNA]</scope>
    <source>
        <strain evidence="11 12">F-392</strain>
    </source>
</reference>
<accession>A0A923SEE6</accession>
<feature type="domain" description="PAC" evidence="10">
    <location>
        <begin position="365"/>
        <end position="417"/>
    </location>
</feature>
<dbReference type="GO" id="GO:0000155">
    <property type="term" value="F:phosphorelay sensor kinase activity"/>
    <property type="evidence" value="ECO:0007669"/>
    <property type="project" value="InterPro"/>
</dbReference>
<dbReference type="InterPro" id="IPR011645">
    <property type="entry name" value="HNOB_dom_associated"/>
</dbReference>
<dbReference type="InterPro" id="IPR003594">
    <property type="entry name" value="HATPase_dom"/>
</dbReference>
<keyword evidence="12" id="KW-1185">Reference proteome</keyword>
<dbReference type="EMBL" id="JACRUL010000004">
    <property type="protein sequence ID" value="MBC5843477.1"/>
    <property type="molecule type" value="Genomic_DNA"/>
</dbReference>
<dbReference type="Gene3D" id="3.30.565.10">
    <property type="entry name" value="Histidine kinase-like ATPase, C-terminal domain"/>
    <property type="match status" value="1"/>
</dbReference>
<dbReference type="SMART" id="SM00387">
    <property type="entry name" value="HATPase_c"/>
    <property type="match status" value="1"/>
</dbReference>
<dbReference type="InterPro" id="IPR000700">
    <property type="entry name" value="PAS-assoc_C"/>
</dbReference>
<dbReference type="InterPro" id="IPR013656">
    <property type="entry name" value="PAS_4"/>
</dbReference>
<evidence type="ECO:0000256" key="5">
    <source>
        <dbReference type="ARBA" id="ARBA00022777"/>
    </source>
</evidence>
<dbReference type="PRINTS" id="PR00344">
    <property type="entry name" value="BCTRLSENSOR"/>
</dbReference>
<dbReference type="InterPro" id="IPR005467">
    <property type="entry name" value="His_kinase_dom"/>
</dbReference>
<keyword evidence="4" id="KW-0547">Nucleotide-binding</keyword>
<keyword evidence="2" id="KW-0597">Phosphoprotein</keyword>
<dbReference type="CDD" id="cd00082">
    <property type="entry name" value="HisKA"/>
    <property type="match status" value="1"/>
</dbReference>
<evidence type="ECO:0000256" key="7">
    <source>
        <dbReference type="SAM" id="Coils"/>
    </source>
</evidence>
<feature type="domain" description="PAC" evidence="10">
    <location>
        <begin position="486"/>
        <end position="540"/>
    </location>
</feature>
<dbReference type="CDD" id="cd00130">
    <property type="entry name" value="PAS"/>
    <property type="match status" value="3"/>
</dbReference>
<dbReference type="NCBIfam" id="TIGR00229">
    <property type="entry name" value="sensory_box"/>
    <property type="match status" value="3"/>
</dbReference>
<dbReference type="Pfam" id="PF08448">
    <property type="entry name" value="PAS_4"/>
    <property type="match status" value="1"/>
</dbReference>
<evidence type="ECO:0000259" key="9">
    <source>
        <dbReference type="PROSITE" id="PS50112"/>
    </source>
</evidence>
<feature type="domain" description="PAC" evidence="10">
    <location>
        <begin position="239"/>
        <end position="291"/>
    </location>
</feature>
<name>A0A923SEE6_9FLAO</name>
<feature type="domain" description="PAS" evidence="9">
    <location>
        <begin position="292"/>
        <end position="337"/>
    </location>
</feature>
<dbReference type="Pfam" id="PF13426">
    <property type="entry name" value="PAS_9"/>
    <property type="match status" value="2"/>
</dbReference>
<dbReference type="InterPro" id="IPR001610">
    <property type="entry name" value="PAC"/>
</dbReference>
<gene>
    <name evidence="11" type="ORF">H8R25_03370</name>
</gene>
<dbReference type="InterPro" id="IPR035965">
    <property type="entry name" value="PAS-like_dom_sf"/>
</dbReference>